<dbReference type="eggNOG" id="ENOG502SYER">
    <property type="taxonomic scope" value="Eukaryota"/>
</dbReference>
<dbReference type="AlphaFoldDB" id="A0A0E0RD00"/>
<dbReference type="Proteomes" id="UP000008022">
    <property type="component" value="Unassembled WGS sequence"/>
</dbReference>
<reference evidence="6" key="1">
    <citation type="submission" date="2013-06" db="EMBL/GenBank/DDBJ databases">
        <authorList>
            <person name="Zhao Q."/>
        </authorList>
    </citation>
    <scope>NUCLEOTIDE SEQUENCE</scope>
    <source>
        <strain evidence="6">cv. W1943</strain>
    </source>
</reference>
<evidence type="ECO:0000256" key="1">
    <source>
        <dbReference type="ARBA" id="ARBA00005949"/>
    </source>
</evidence>
<keyword evidence="6" id="KW-1185">Reference proteome</keyword>
<evidence type="ECO:0000313" key="5">
    <source>
        <dbReference type="EnsemblPlants" id="ORUFI12G01330.1"/>
    </source>
</evidence>
<dbReference type="PANTHER" id="PTHR24136:SF45">
    <property type="entry name" value="EXPRESSED PROTEIN"/>
    <property type="match status" value="1"/>
</dbReference>
<sequence>MEDGSCPSPVTPSEAEAGAEDYESWTLKQKIEDLVNCDPIHGIVPKNPKYKAYFEEKFQEKLSKYVRVVLPKLRPAIQKDSVKQFFQVYNCWSGFMGRGNFLLPDILTNMANENALRCARVALQGTSPLLRRRRADPNTRHRYGFAPLHMAAENFSVDMLRANIMGKMSKKVRHDEIVEHVSSILKSNGIAHSGESIDTGKLECYQHGGGMSIGKSDSQRVGYGETIEADKSSSDIGEVSKMILGKQPPKGSAIREVRDMFFPYWKSVLSRRLQLKIVPSCQLSRKDLLSAEASTKGTKSIDHPCNPIKSMGNLGSMGWPPLSSESRRMLYTVASMSRKVFKRT</sequence>
<accession>A0A0E0RD00</accession>
<proteinExistence type="inferred from homology"/>
<dbReference type="InterPro" id="IPR051573">
    <property type="entry name" value="Ankyrin-SOCS_box_domain"/>
</dbReference>
<feature type="region of interest" description="Disordered" evidence="4">
    <location>
        <begin position="1"/>
        <end position="21"/>
    </location>
</feature>
<comment type="similarity">
    <text evidence="1">Belongs to the ankyrin SOCS box (ASB) family.</text>
</comment>
<reference evidence="5" key="2">
    <citation type="submission" date="2015-06" db="UniProtKB">
        <authorList>
            <consortium name="EnsemblPlants"/>
        </authorList>
    </citation>
    <scope>IDENTIFICATION</scope>
</reference>
<dbReference type="Gramene" id="ORUFI12G01330.1">
    <property type="protein sequence ID" value="ORUFI12G01330.1"/>
    <property type="gene ID" value="ORUFI12G01330"/>
</dbReference>
<evidence type="ECO:0000256" key="4">
    <source>
        <dbReference type="SAM" id="MobiDB-lite"/>
    </source>
</evidence>
<dbReference type="OMA" id="DYESWTL"/>
<name>A0A0E0RD00_ORYRU</name>
<evidence type="ECO:0000313" key="6">
    <source>
        <dbReference type="Proteomes" id="UP000008022"/>
    </source>
</evidence>
<dbReference type="HOGENOM" id="CLU_075418_0_0_1"/>
<dbReference type="GO" id="GO:0045732">
    <property type="term" value="P:positive regulation of protein catabolic process"/>
    <property type="evidence" value="ECO:0007669"/>
    <property type="project" value="TreeGrafter"/>
</dbReference>
<evidence type="ECO:0000256" key="2">
    <source>
        <dbReference type="ARBA" id="ARBA00022737"/>
    </source>
</evidence>
<protein>
    <submittedName>
        <fullName evidence="5">Uncharacterized protein</fullName>
    </submittedName>
</protein>
<dbReference type="PANTHER" id="PTHR24136">
    <property type="entry name" value="SOWAH (DROSOPHILA) HOMOLOG"/>
    <property type="match status" value="1"/>
</dbReference>
<organism evidence="5 6">
    <name type="scientific">Oryza rufipogon</name>
    <name type="common">Brownbeard rice</name>
    <name type="synonym">Asian wild rice</name>
    <dbReference type="NCBI Taxonomy" id="4529"/>
    <lineage>
        <taxon>Eukaryota</taxon>
        <taxon>Viridiplantae</taxon>
        <taxon>Streptophyta</taxon>
        <taxon>Embryophyta</taxon>
        <taxon>Tracheophyta</taxon>
        <taxon>Spermatophyta</taxon>
        <taxon>Magnoliopsida</taxon>
        <taxon>Liliopsida</taxon>
        <taxon>Poales</taxon>
        <taxon>Poaceae</taxon>
        <taxon>BOP clade</taxon>
        <taxon>Oryzoideae</taxon>
        <taxon>Oryzeae</taxon>
        <taxon>Oryzinae</taxon>
        <taxon>Oryza</taxon>
    </lineage>
</organism>
<evidence type="ECO:0000256" key="3">
    <source>
        <dbReference type="ARBA" id="ARBA00023043"/>
    </source>
</evidence>
<dbReference type="EnsemblPlants" id="ORUFI12G01330.1">
    <property type="protein sequence ID" value="ORUFI12G01330.1"/>
    <property type="gene ID" value="ORUFI12G01330"/>
</dbReference>
<dbReference type="STRING" id="4529.A0A0E0RD00"/>
<keyword evidence="3" id="KW-0040">ANK repeat</keyword>
<keyword evidence="2" id="KW-0677">Repeat</keyword>
<dbReference type="GO" id="GO:0016567">
    <property type="term" value="P:protein ubiquitination"/>
    <property type="evidence" value="ECO:0007669"/>
    <property type="project" value="TreeGrafter"/>
</dbReference>